<evidence type="ECO:0000259" key="3">
    <source>
        <dbReference type="PROSITE" id="PS51462"/>
    </source>
</evidence>
<reference evidence="5" key="1">
    <citation type="submission" date="2019-04" db="EMBL/GenBank/DDBJ databases">
        <title>Friends and foes A comparative genomics studyof 23 Aspergillus species from section Flavi.</title>
        <authorList>
            <consortium name="DOE Joint Genome Institute"/>
            <person name="Kjaerbolling I."/>
            <person name="Vesth T."/>
            <person name="Frisvad J.C."/>
            <person name="Nybo J.L."/>
            <person name="Theobald S."/>
            <person name="Kildgaard S."/>
            <person name="Isbrandt T."/>
            <person name="Kuo A."/>
            <person name="Sato A."/>
            <person name="Lyhne E.K."/>
            <person name="Kogle M.E."/>
            <person name="Wiebenga A."/>
            <person name="Kun R.S."/>
            <person name="Lubbers R.J."/>
            <person name="Makela M.R."/>
            <person name="Barry K."/>
            <person name="Chovatia M."/>
            <person name="Clum A."/>
            <person name="Daum C."/>
            <person name="Haridas S."/>
            <person name="He G."/>
            <person name="LaButti K."/>
            <person name="Lipzen A."/>
            <person name="Mondo S."/>
            <person name="Riley R."/>
            <person name="Salamov A."/>
            <person name="Simmons B.A."/>
            <person name="Magnuson J.K."/>
            <person name="Henrissat B."/>
            <person name="Mortensen U.H."/>
            <person name="Larsen T.O."/>
            <person name="Devries R.P."/>
            <person name="Grigoriev I.V."/>
            <person name="Machida M."/>
            <person name="Baker S.E."/>
            <person name="Andersen M.R."/>
        </authorList>
    </citation>
    <scope>NUCLEOTIDE SEQUENCE [LARGE SCALE GENOMIC DNA]</scope>
    <source>
        <strain evidence="5">CBS 553.77</strain>
    </source>
</reference>
<dbReference type="GO" id="GO:0035539">
    <property type="term" value="F:8-oxo-7,8-dihydrodeoxyguanosine triphosphate pyrophosphatase activity"/>
    <property type="evidence" value="ECO:0007669"/>
    <property type="project" value="TreeGrafter"/>
</dbReference>
<keyword evidence="5" id="KW-1185">Reference proteome</keyword>
<dbReference type="PRINTS" id="PR00502">
    <property type="entry name" value="NUDIXFAMILY"/>
</dbReference>
<dbReference type="GO" id="GO:0005829">
    <property type="term" value="C:cytosol"/>
    <property type="evidence" value="ECO:0007669"/>
    <property type="project" value="TreeGrafter"/>
</dbReference>
<dbReference type="InterPro" id="IPR020084">
    <property type="entry name" value="NUDIX_hydrolase_CS"/>
</dbReference>
<dbReference type="PANTHER" id="PTHR16099">
    <property type="entry name" value="8-OXO-DGTP DIPHOSPHATES NUDT15"/>
    <property type="match status" value="1"/>
</dbReference>
<name>A0A5N6ZD98_9EURO</name>
<evidence type="ECO:0000313" key="5">
    <source>
        <dbReference type="Proteomes" id="UP000327118"/>
    </source>
</evidence>
<evidence type="ECO:0000256" key="1">
    <source>
        <dbReference type="ARBA" id="ARBA00022801"/>
    </source>
</evidence>
<dbReference type="Proteomes" id="UP000327118">
    <property type="component" value="Unassembled WGS sequence"/>
</dbReference>
<dbReference type="Gene3D" id="3.90.79.10">
    <property type="entry name" value="Nucleoside Triphosphate Pyrophosphohydrolase"/>
    <property type="match status" value="1"/>
</dbReference>
<comment type="similarity">
    <text evidence="2">Belongs to the Nudix hydrolase family.</text>
</comment>
<evidence type="ECO:0000313" key="4">
    <source>
        <dbReference type="EMBL" id="KAE8355585.1"/>
    </source>
</evidence>
<dbReference type="InterPro" id="IPR015797">
    <property type="entry name" value="NUDIX_hydrolase-like_dom_sf"/>
</dbReference>
<organism evidence="4 5">
    <name type="scientific">Aspergillus coremiiformis</name>
    <dbReference type="NCBI Taxonomy" id="138285"/>
    <lineage>
        <taxon>Eukaryota</taxon>
        <taxon>Fungi</taxon>
        <taxon>Dikarya</taxon>
        <taxon>Ascomycota</taxon>
        <taxon>Pezizomycotina</taxon>
        <taxon>Eurotiomycetes</taxon>
        <taxon>Eurotiomycetidae</taxon>
        <taxon>Eurotiales</taxon>
        <taxon>Aspergillaceae</taxon>
        <taxon>Aspergillus</taxon>
        <taxon>Aspergillus subgen. Circumdati</taxon>
    </lineage>
</organism>
<protein>
    <submittedName>
        <fullName evidence="4">NUDIX hydrolase domain-like protein</fullName>
    </submittedName>
</protein>
<dbReference type="PROSITE" id="PS51462">
    <property type="entry name" value="NUDIX"/>
    <property type="match status" value="1"/>
</dbReference>
<dbReference type="InterPro" id="IPR000086">
    <property type="entry name" value="NUDIX_hydrolase_dom"/>
</dbReference>
<dbReference type="InterPro" id="IPR020476">
    <property type="entry name" value="Nudix_hydrolase"/>
</dbReference>
<dbReference type="EMBL" id="ML739050">
    <property type="protein sequence ID" value="KAE8355585.1"/>
    <property type="molecule type" value="Genomic_DNA"/>
</dbReference>
<gene>
    <name evidence="4" type="ORF">BDV28DRAFT_34938</name>
</gene>
<proteinExistence type="inferred from homology"/>
<sequence length="181" mass="20912">MDTYGNSLDAKGRPIVRTGVNAFVFRPDGTFLMGIRKGSHGAGTWGLPGGHLEFGESLEECVHRELKEETDLEVSNVQFFTVTNDFFTNEKKHYTTNFFTAKVMDSEKEAQIMEPNKCDEWAWFTWEEVMDYYREGEDKENKFKEGPLFLPTASLILQREELHPLGFHLMKSVPKTKFVKE</sequence>
<accession>A0A5N6ZD98</accession>
<dbReference type="CDD" id="cd04678">
    <property type="entry name" value="NUDIX_MTH2_Nudt15"/>
    <property type="match status" value="1"/>
</dbReference>
<keyword evidence="1 2" id="KW-0378">Hydrolase</keyword>
<dbReference type="OrthoDB" id="447842at2759"/>
<dbReference type="SUPFAM" id="SSF55811">
    <property type="entry name" value="Nudix"/>
    <property type="match status" value="1"/>
</dbReference>
<dbReference type="GO" id="GO:0006203">
    <property type="term" value="P:dGTP catabolic process"/>
    <property type="evidence" value="ECO:0007669"/>
    <property type="project" value="TreeGrafter"/>
</dbReference>
<evidence type="ECO:0000256" key="2">
    <source>
        <dbReference type="RuleBase" id="RU003476"/>
    </source>
</evidence>
<dbReference type="AlphaFoldDB" id="A0A5N6ZD98"/>
<dbReference type="PROSITE" id="PS00893">
    <property type="entry name" value="NUDIX_BOX"/>
    <property type="match status" value="1"/>
</dbReference>
<dbReference type="PANTHER" id="PTHR16099:SF5">
    <property type="entry name" value="NUCLEOTIDE TRIPHOSPHATE DIPHOSPHATASE NUDT15"/>
    <property type="match status" value="1"/>
</dbReference>
<dbReference type="FunFam" id="3.90.79.10:FF:000060">
    <property type="entry name" value="Nudix hydrolase 1"/>
    <property type="match status" value="1"/>
</dbReference>
<feature type="domain" description="Nudix hydrolase" evidence="3">
    <location>
        <begin position="15"/>
        <end position="151"/>
    </location>
</feature>
<dbReference type="Pfam" id="PF00293">
    <property type="entry name" value="NUDIX"/>
    <property type="match status" value="1"/>
</dbReference>